<reference evidence="4" key="1">
    <citation type="submission" date="2020-04" db="EMBL/GenBank/DDBJ databases">
        <authorList>
            <person name="Zhang T."/>
        </authorList>
    </citation>
    <scope>NUCLEOTIDE SEQUENCE</scope>
    <source>
        <strain evidence="4">HKST-UBA03</strain>
    </source>
</reference>
<evidence type="ECO:0000313" key="5">
    <source>
        <dbReference type="Proteomes" id="UP000751518"/>
    </source>
</evidence>
<evidence type="ECO:0000256" key="2">
    <source>
        <dbReference type="SAM" id="Phobius"/>
    </source>
</evidence>
<sequence>MNQGNNIAVPVSIVVAGLVISAGLFFGLQKSGNILGQNNVPQDNTATDTPIPTPTEAPAIVSISVDDDPVLGDANAPVTMIEFSDYECPYCKRNFEDTFPQIVENYIDTGMVKYVFRDLPLYFHDPAATKEANIANCAREQGGDEMYYKMHDALYTATGSNGAGFTDAVLDDIVNDLGLDGDALKTCYEEERYATEITSDANDAAAVGANGTPTFFIGASDPSGTIQGERVVGALPYASVKAVIDSYLN</sequence>
<evidence type="ECO:0000256" key="1">
    <source>
        <dbReference type="ARBA" id="ARBA00005791"/>
    </source>
</evidence>
<dbReference type="Gene3D" id="1.10.40.80">
    <property type="match status" value="1"/>
</dbReference>
<name>A0A955LLW0_UNCKA</name>
<dbReference type="EMBL" id="JAGQKZ010000032">
    <property type="protein sequence ID" value="MCA9392271.1"/>
    <property type="molecule type" value="Genomic_DNA"/>
</dbReference>
<dbReference type="InterPro" id="IPR036249">
    <property type="entry name" value="Thioredoxin-like_sf"/>
</dbReference>
<dbReference type="Gene3D" id="3.40.30.10">
    <property type="entry name" value="Glutaredoxin"/>
    <property type="match status" value="1"/>
</dbReference>
<keyword evidence="2" id="KW-1133">Transmembrane helix</keyword>
<comment type="similarity">
    <text evidence="1">Belongs to the thioredoxin family. DsbA subfamily.</text>
</comment>
<dbReference type="PANTHER" id="PTHR13887">
    <property type="entry name" value="GLUTATHIONE S-TRANSFERASE KAPPA"/>
    <property type="match status" value="1"/>
</dbReference>
<comment type="caution">
    <text evidence="4">The sequence shown here is derived from an EMBL/GenBank/DDBJ whole genome shotgun (WGS) entry which is preliminary data.</text>
</comment>
<evidence type="ECO:0000313" key="4">
    <source>
        <dbReference type="EMBL" id="MCA9392271.1"/>
    </source>
</evidence>
<reference evidence="4" key="2">
    <citation type="journal article" date="2021" name="Microbiome">
        <title>Successional dynamics and alternative stable states in a saline activated sludge microbial community over 9 years.</title>
        <authorList>
            <person name="Wang Y."/>
            <person name="Ye J."/>
            <person name="Ju F."/>
            <person name="Liu L."/>
            <person name="Boyd J.A."/>
            <person name="Deng Y."/>
            <person name="Parks D.H."/>
            <person name="Jiang X."/>
            <person name="Yin X."/>
            <person name="Woodcroft B.J."/>
            <person name="Tyson G.W."/>
            <person name="Hugenholtz P."/>
            <person name="Polz M.F."/>
            <person name="Zhang T."/>
        </authorList>
    </citation>
    <scope>NUCLEOTIDE SEQUENCE</scope>
    <source>
        <strain evidence="4">HKST-UBA03</strain>
    </source>
</reference>
<dbReference type="SUPFAM" id="SSF52833">
    <property type="entry name" value="Thioredoxin-like"/>
    <property type="match status" value="1"/>
</dbReference>
<gene>
    <name evidence="4" type="ORF">KC614_03650</name>
</gene>
<keyword evidence="2" id="KW-0472">Membrane</keyword>
<protein>
    <submittedName>
        <fullName evidence="4">DsbA family protein</fullName>
    </submittedName>
</protein>
<keyword evidence="2" id="KW-0812">Transmembrane</keyword>
<feature type="domain" description="Thioredoxin" evidence="3">
    <location>
        <begin position="51"/>
        <end position="249"/>
    </location>
</feature>
<dbReference type="Proteomes" id="UP000751518">
    <property type="component" value="Unassembled WGS sequence"/>
</dbReference>
<evidence type="ECO:0000259" key="3">
    <source>
        <dbReference type="PROSITE" id="PS51352"/>
    </source>
</evidence>
<feature type="transmembrane region" description="Helical" evidence="2">
    <location>
        <begin position="7"/>
        <end position="28"/>
    </location>
</feature>
<proteinExistence type="inferred from homology"/>
<dbReference type="PANTHER" id="PTHR13887:SF56">
    <property type="entry name" value="THIOREDOXIN-LIKE REDUCTASE RV2466C"/>
    <property type="match status" value="1"/>
</dbReference>
<dbReference type="AlphaFoldDB" id="A0A955LLW0"/>
<organism evidence="4 5">
    <name type="scientific">candidate division WWE3 bacterium</name>
    <dbReference type="NCBI Taxonomy" id="2053526"/>
    <lineage>
        <taxon>Bacteria</taxon>
        <taxon>Katanobacteria</taxon>
    </lineage>
</organism>
<dbReference type="PROSITE" id="PS51352">
    <property type="entry name" value="THIOREDOXIN_2"/>
    <property type="match status" value="1"/>
</dbReference>
<accession>A0A955LLW0</accession>
<dbReference type="InterPro" id="IPR013766">
    <property type="entry name" value="Thioredoxin_domain"/>
</dbReference>
<dbReference type="Pfam" id="PF13462">
    <property type="entry name" value="Thioredoxin_4"/>
    <property type="match status" value="1"/>
</dbReference>
<dbReference type="InterPro" id="IPR012336">
    <property type="entry name" value="Thioredoxin-like_fold"/>
</dbReference>